<keyword evidence="4" id="KW-1185">Reference proteome</keyword>
<feature type="compositionally biased region" description="Low complexity" evidence="1">
    <location>
        <begin position="88"/>
        <end position="100"/>
    </location>
</feature>
<feature type="region of interest" description="Disordered" evidence="1">
    <location>
        <begin position="38"/>
        <end position="118"/>
    </location>
</feature>
<dbReference type="Proteomes" id="UP000620147">
    <property type="component" value="Unassembled WGS sequence"/>
</dbReference>
<proteinExistence type="predicted"/>
<feature type="signal peptide" evidence="2">
    <location>
        <begin position="1"/>
        <end position="30"/>
    </location>
</feature>
<feature type="compositionally biased region" description="Polar residues" evidence="1">
    <location>
        <begin position="101"/>
        <end position="118"/>
    </location>
</feature>
<evidence type="ECO:0000313" key="4">
    <source>
        <dbReference type="Proteomes" id="UP000620147"/>
    </source>
</evidence>
<reference evidence="3 4" key="1">
    <citation type="submission" date="2020-06" db="EMBL/GenBank/DDBJ databases">
        <title>Characterization of fructooligosaccharide metabolism and fructooligosaccharide-degrading enzymes in human commensal butyrate producers.</title>
        <authorList>
            <person name="Tanno H."/>
            <person name="Fujii T."/>
            <person name="Hirano K."/>
            <person name="Maeno S."/>
            <person name="Tonozuka T."/>
            <person name="Sakamoto M."/>
            <person name="Ohkuma M."/>
            <person name="Tochio T."/>
            <person name="Endo A."/>
        </authorList>
    </citation>
    <scope>NUCLEOTIDE SEQUENCE [LARGE SCALE GENOMIC DNA]</scope>
    <source>
        <strain evidence="3 4">JCM 31056</strain>
    </source>
</reference>
<sequence length="198" mass="20853">MLKKNMRKRLLAGALATIMALTMCPTWALADNEGITTLPAPEGQMPVVDSTPTGDTIQTPDAGTQGQPEAQDPAQAPSGGTDIEETGNNSNSNENDSQNNDAVSNSPANEIATTSGNSDNAVDVYANKVQTIEAEYWLTNRRAVGDDGNSMTINEAVVGNGKAVTDLAPAEREATADAAYNTVFWQARVHASNKKQTD</sequence>
<accession>A0ABQ1DW20</accession>
<comment type="caution">
    <text evidence="3">The sequence shown here is derived from an EMBL/GenBank/DDBJ whole genome shotgun (WGS) entry which is preliminary data.</text>
</comment>
<gene>
    <name evidence="3" type="ORF">BUFA31_00530</name>
</gene>
<organism evidence="3 4">
    <name type="scientific">Butyricicoccus faecihominis</name>
    <dbReference type="NCBI Taxonomy" id="1712515"/>
    <lineage>
        <taxon>Bacteria</taxon>
        <taxon>Bacillati</taxon>
        <taxon>Bacillota</taxon>
        <taxon>Clostridia</taxon>
        <taxon>Eubacteriales</taxon>
        <taxon>Butyricicoccaceae</taxon>
        <taxon>Butyricicoccus</taxon>
    </lineage>
</organism>
<dbReference type="RefSeq" id="WP_188886127.1">
    <property type="nucleotide sequence ID" value="NZ_BLYJ01000001.1"/>
</dbReference>
<evidence type="ECO:0000256" key="1">
    <source>
        <dbReference type="SAM" id="MobiDB-lite"/>
    </source>
</evidence>
<feature type="compositionally biased region" description="Polar residues" evidence="1">
    <location>
        <begin position="50"/>
        <end position="68"/>
    </location>
</feature>
<feature type="chain" id="PRO_5045433161" evidence="2">
    <location>
        <begin position="31"/>
        <end position="198"/>
    </location>
</feature>
<dbReference type="EMBL" id="BLYJ01000001">
    <property type="protein sequence ID" value="GFO86889.1"/>
    <property type="molecule type" value="Genomic_DNA"/>
</dbReference>
<keyword evidence="2" id="KW-0732">Signal</keyword>
<name>A0ABQ1DW20_9FIRM</name>
<evidence type="ECO:0000256" key="2">
    <source>
        <dbReference type="SAM" id="SignalP"/>
    </source>
</evidence>
<evidence type="ECO:0000313" key="3">
    <source>
        <dbReference type="EMBL" id="GFO86889.1"/>
    </source>
</evidence>
<protein>
    <submittedName>
        <fullName evidence="3">Uncharacterized protein</fullName>
    </submittedName>
</protein>